<feature type="transmembrane region" description="Helical" evidence="2">
    <location>
        <begin position="160"/>
        <end position="177"/>
    </location>
</feature>
<evidence type="ECO:0000313" key="3">
    <source>
        <dbReference type="EMBL" id="EPD99948.1"/>
    </source>
</evidence>
<dbReference type="Pfam" id="PF11658">
    <property type="entry name" value="CBP_BcsG"/>
    <property type="match status" value="1"/>
</dbReference>
<dbReference type="InterPro" id="IPR017850">
    <property type="entry name" value="Alkaline_phosphatase_core_sf"/>
</dbReference>
<keyword evidence="2" id="KW-0812">Transmembrane</keyword>
<feature type="transmembrane region" description="Helical" evidence="2">
    <location>
        <begin position="66"/>
        <end position="85"/>
    </location>
</feature>
<gene>
    <name evidence="3" type="ORF">HMPREF1476_00754</name>
</gene>
<dbReference type="SUPFAM" id="SSF53649">
    <property type="entry name" value="Alkaline phosphatase-like"/>
    <property type="match status" value="1"/>
</dbReference>
<comment type="caution">
    <text evidence="3">The sequence shown here is derived from an EMBL/GenBank/DDBJ whole genome shotgun (WGS) entry which is preliminary data.</text>
</comment>
<dbReference type="AlphaFoldDB" id="S3BF51"/>
<name>S3BF51_9BURK</name>
<evidence type="ECO:0000256" key="2">
    <source>
        <dbReference type="SAM" id="Phobius"/>
    </source>
</evidence>
<proteinExistence type="predicted"/>
<feature type="transmembrane region" description="Helical" evidence="2">
    <location>
        <begin position="135"/>
        <end position="153"/>
    </location>
</feature>
<sequence>MNATDTDQIVMTDKNTTPDTPPSPPTQKTPRAAAELKLPWRGLGVWNVYFILKFALAYFSYLNLDVLWNALLLVFLLIPIPYRWLSALRGLAAVAAGAALAYSESWLPPIASLTTNAAAVQGFSLNYVIDFALDFINWQMVGWAALIFCLWYLLRNCVRITFITICYFAVMVTMPYLDAFFAPAAREAAAGGTATAEGGPAGAAADSKTIEEWYQAFLNYEKERRAELPQGLPDKDTPFDILLLNICSLSNDDLVASQLDKHPVLEKFNIRFDRFNSATSYSGPAAIRLLTGACGQPSHQGIYGERRPECEILNRLGTIGYRQHMMFDHSGEYDSFLPTLRNETGLTADLESLGKNLAVRYMGFDDEELTDTLALLRYWQRTLQRAKDKRTVTFMNLIALHDGNRLPRHGRAEPFKPRAQKLLDDLQTFLRELERSGRKVMIVVVPEHGAAVRGDKIQAPRLRDIPSLRITEVPTMVKFVGLQGLPDAPIHVTGPTSYLAMTTLIGRTLETNFFSKKGGATPLESLVKDLPETNPVSENGQAKVLEYKGQEYLKQKDGDWKPYAK</sequence>
<dbReference type="EMBL" id="ATCF01000012">
    <property type="protein sequence ID" value="EPD99948.1"/>
    <property type="molecule type" value="Genomic_DNA"/>
</dbReference>
<accession>S3BF51</accession>
<dbReference type="Gene3D" id="3.40.720.10">
    <property type="entry name" value="Alkaline Phosphatase, subunit A"/>
    <property type="match status" value="1"/>
</dbReference>
<keyword evidence="4" id="KW-1185">Reference proteome</keyword>
<evidence type="ECO:0000313" key="4">
    <source>
        <dbReference type="Proteomes" id="UP000014400"/>
    </source>
</evidence>
<keyword evidence="2" id="KW-1133">Transmembrane helix</keyword>
<dbReference type="InterPro" id="IPR017744">
    <property type="entry name" value="BcsG"/>
</dbReference>
<dbReference type="PATRIC" id="fig|1203554.3.peg.750"/>
<dbReference type="eggNOG" id="COG2194">
    <property type="taxonomic scope" value="Bacteria"/>
</dbReference>
<organism evidence="3 4">
    <name type="scientific">Sutterella wadsworthensis HGA0223</name>
    <dbReference type="NCBI Taxonomy" id="1203554"/>
    <lineage>
        <taxon>Bacteria</taxon>
        <taxon>Pseudomonadati</taxon>
        <taxon>Pseudomonadota</taxon>
        <taxon>Betaproteobacteria</taxon>
        <taxon>Burkholderiales</taxon>
        <taxon>Sutterellaceae</taxon>
        <taxon>Sutterella</taxon>
    </lineage>
</organism>
<feature type="region of interest" description="Disordered" evidence="1">
    <location>
        <begin position="1"/>
        <end position="31"/>
    </location>
</feature>
<dbReference type="Proteomes" id="UP000014400">
    <property type="component" value="Unassembled WGS sequence"/>
</dbReference>
<dbReference type="STRING" id="1203554.HMPREF1476_00754"/>
<dbReference type="HOGENOM" id="CLU_024049_1_0_4"/>
<evidence type="ECO:0000256" key="1">
    <source>
        <dbReference type="SAM" id="MobiDB-lite"/>
    </source>
</evidence>
<protein>
    <submittedName>
        <fullName evidence="3">Cellulose synthase operon protein YhjU</fullName>
    </submittedName>
</protein>
<keyword evidence="2" id="KW-0472">Membrane</keyword>
<dbReference type="RefSeq" id="WP_016474093.1">
    <property type="nucleotide sequence ID" value="NZ_KE150480.1"/>
</dbReference>
<dbReference type="NCBIfam" id="TIGR03368">
    <property type="entry name" value="cellulose_yhjU"/>
    <property type="match status" value="1"/>
</dbReference>
<reference evidence="3 4" key="1">
    <citation type="submission" date="2013-04" db="EMBL/GenBank/DDBJ databases">
        <title>The Genome Sequence of Sutterella wadsworthensis HGA0223.</title>
        <authorList>
            <consortium name="The Broad Institute Genomics Platform"/>
            <person name="Earl A."/>
            <person name="Ward D."/>
            <person name="Feldgarden M."/>
            <person name="Gevers D."/>
            <person name="Schmidt T.M."/>
            <person name="Dover J."/>
            <person name="Dai D."/>
            <person name="Walker B."/>
            <person name="Young S."/>
            <person name="Zeng Q."/>
            <person name="Gargeya S."/>
            <person name="Fitzgerald M."/>
            <person name="Haas B."/>
            <person name="Abouelleil A."/>
            <person name="Allen A.W."/>
            <person name="Alvarado L."/>
            <person name="Arachchi H.M."/>
            <person name="Berlin A.M."/>
            <person name="Chapman S.B."/>
            <person name="Gainer-Dewar J."/>
            <person name="Goldberg J."/>
            <person name="Griggs A."/>
            <person name="Gujja S."/>
            <person name="Hansen M."/>
            <person name="Howarth C."/>
            <person name="Imamovic A."/>
            <person name="Ireland A."/>
            <person name="Larimer J."/>
            <person name="McCowan C."/>
            <person name="Murphy C."/>
            <person name="Pearson M."/>
            <person name="Poon T.W."/>
            <person name="Priest M."/>
            <person name="Roberts A."/>
            <person name="Saif S."/>
            <person name="Shea T."/>
            <person name="Sisk P."/>
            <person name="Sykes S."/>
            <person name="Wortman J."/>
            <person name="Nusbaum C."/>
            <person name="Birren B."/>
        </authorList>
    </citation>
    <scope>NUCLEOTIDE SEQUENCE [LARGE SCALE GENOMIC DNA]</scope>
    <source>
        <strain evidence="3 4">HGA0223</strain>
    </source>
</reference>